<evidence type="ECO:0000256" key="1">
    <source>
        <dbReference type="SAM" id="MobiDB-lite"/>
    </source>
</evidence>
<dbReference type="GO" id="GO:0000785">
    <property type="term" value="C:chromatin"/>
    <property type="evidence" value="ECO:0007669"/>
    <property type="project" value="InterPro"/>
</dbReference>
<dbReference type="Proteomes" id="UP000016935">
    <property type="component" value="Unassembled WGS sequence"/>
</dbReference>
<dbReference type="PRINTS" id="PR00930">
    <property type="entry name" value="HIGHMOBLTYIY"/>
</dbReference>
<accession>R0KAM4</accession>
<keyword evidence="3" id="KW-1185">Reference proteome</keyword>
<organism evidence="2 3">
    <name type="scientific">Exserohilum turcicum (strain 28A)</name>
    <name type="common">Northern leaf blight fungus</name>
    <name type="synonym">Setosphaeria turcica</name>
    <dbReference type="NCBI Taxonomy" id="671987"/>
    <lineage>
        <taxon>Eukaryota</taxon>
        <taxon>Fungi</taxon>
        <taxon>Dikarya</taxon>
        <taxon>Ascomycota</taxon>
        <taxon>Pezizomycotina</taxon>
        <taxon>Dothideomycetes</taxon>
        <taxon>Pleosporomycetidae</taxon>
        <taxon>Pleosporales</taxon>
        <taxon>Pleosporineae</taxon>
        <taxon>Pleosporaceae</taxon>
        <taxon>Exserohilum</taxon>
    </lineage>
</organism>
<feature type="compositionally biased region" description="Basic and acidic residues" evidence="1">
    <location>
        <begin position="118"/>
        <end position="137"/>
    </location>
</feature>
<dbReference type="GO" id="GO:0005634">
    <property type="term" value="C:nucleus"/>
    <property type="evidence" value="ECO:0007669"/>
    <property type="project" value="InterPro"/>
</dbReference>
<protein>
    <submittedName>
        <fullName evidence="2">Uncharacterized protein</fullName>
    </submittedName>
</protein>
<dbReference type="GO" id="GO:0003677">
    <property type="term" value="F:DNA binding"/>
    <property type="evidence" value="ECO:0007669"/>
    <property type="project" value="InterPro"/>
</dbReference>
<feature type="compositionally biased region" description="Basic and acidic residues" evidence="1">
    <location>
        <begin position="176"/>
        <end position="196"/>
    </location>
</feature>
<sequence>MPPKKDTGGDTHELVAGFTDRETKLLAAAFLSSTAPDKYDYDLMAALTNNTTGSLKKMWPIVKRKAIDSHSSFAKFMGHSESADGGSSKSPFTPKSKKRKVSDDAAEEADESDQEPSESEKKASKGKKPAVEKPAAEKKRRGRPKKQPKTEEVAIYEDNDHAKASEGTNDEVAESEQDKFDSPKVNKPAAEKPAVEKKRRGRPKKQPKSEEAPAHEDKGNAEDKDNDENSADGGDGLGEFIFTKNIEAWLENTDSELDAQAETAV</sequence>
<dbReference type="GeneID" id="19397449"/>
<gene>
    <name evidence="2" type="ORF">SETTUDRAFT_154868</name>
</gene>
<feature type="compositionally biased region" description="Basic residues" evidence="1">
    <location>
        <begin position="138"/>
        <end position="147"/>
    </location>
</feature>
<dbReference type="AlphaFoldDB" id="R0KAM4"/>
<feature type="compositionally biased region" description="Basic and acidic residues" evidence="1">
    <location>
        <begin position="148"/>
        <end position="164"/>
    </location>
</feature>
<feature type="compositionally biased region" description="Basic residues" evidence="1">
    <location>
        <begin position="197"/>
        <end position="206"/>
    </location>
</feature>
<feature type="compositionally biased region" description="Acidic residues" evidence="1">
    <location>
        <begin position="104"/>
        <end position="117"/>
    </location>
</feature>
<feature type="compositionally biased region" description="Basic and acidic residues" evidence="1">
    <location>
        <begin position="207"/>
        <end position="223"/>
    </location>
</feature>
<dbReference type="OrthoDB" id="3796455at2759"/>
<dbReference type="RefSeq" id="XP_008027725.1">
    <property type="nucleotide sequence ID" value="XM_008029534.1"/>
</dbReference>
<dbReference type="InterPro" id="IPR000116">
    <property type="entry name" value="HMGA"/>
</dbReference>
<dbReference type="HOGENOM" id="CLU_091797_0_0_1"/>
<reference evidence="2 3" key="1">
    <citation type="journal article" date="2012" name="PLoS Pathog.">
        <title>Diverse lifestyles and strategies of plant pathogenesis encoded in the genomes of eighteen Dothideomycetes fungi.</title>
        <authorList>
            <person name="Ohm R.A."/>
            <person name="Feau N."/>
            <person name="Henrissat B."/>
            <person name="Schoch C.L."/>
            <person name="Horwitz B.A."/>
            <person name="Barry K.W."/>
            <person name="Condon B.J."/>
            <person name="Copeland A.C."/>
            <person name="Dhillon B."/>
            <person name="Glaser F."/>
            <person name="Hesse C.N."/>
            <person name="Kosti I."/>
            <person name="LaButti K."/>
            <person name="Lindquist E.A."/>
            <person name="Lucas S."/>
            <person name="Salamov A.A."/>
            <person name="Bradshaw R.E."/>
            <person name="Ciuffetti L."/>
            <person name="Hamelin R.C."/>
            <person name="Kema G.H.J."/>
            <person name="Lawrence C."/>
            <person name="Scott J.A."/>
            <person name="Spatafora J.W."/>
            <person name="Turgeon B.G."/>
            <person name="de Wit P.J.G.M."/>
            <person name="Zhong S."/>
            <person name="Goodwin S.B."/>
            <person name="Grigoriev I.V."/>
        </authorList>
    </citation>
    <scope>NUCLEOTIDE SEQUENCE [LARGE SCALE GENOMIC DNA]</scope>
    <source>
        <strain evidence="3">28A</strain>
    </source>
</reference>
<dbReference type="EMBL" id="KB908703">
    <property type="protein sequence ID" value="EOA85297.1"/>
    <property type="molecule type" value="Genomic_DNA"/>
</dbReference>
<proteinExistence type="predicted"/>
<feature type="region of interest" description="Disordered" evidence="1">
    <location>
        <begin position="77"/>
        <end position="238"/>
    </location>
</feature>
<dbReference type="GO" id="GO:0006355">
    <property type="term" value="P:regulation of DNA-templated transcription"/>
    <property type="evidence" value="ECO:0007669"/>
    <property type="project" value="InterPro"/>
</dbReference>
<dbReference type="eggNOG" id="ENOG502TDF1">
    <property type="taxonomic scope" value="Eukaryota"/>
</dbReference>
<evidence type="ECO:0000313" key="2">
    <source>
        <dbReference type="EMBL" id="EOA85297.1"/>
    </source>
</evidence>
<name>R0KAM4_EXST2</name>
<evidence type="ECO:0000313" key="3">
    <source>
        <dbReference type="Proteomes" id="UP000016935"/>
    </source>
</evidence>
<reference evidence="2 3" key="2">
    <citation type="journal article" date="2013" name="PLoS Genet.">
        <title>Comparative genome structure, secondary metabolite, and effector coding capacity across Cochliobolus pathogens.</title>
        <authorList>
            <person name="Condon B.J."/>
            <person name="Leng Y."/>
            <person name="Wu D."/>
            <person name="Bushley K.E."/>
            <person name="Ohm R.A."/>
            <person name="Otillar R."/>
            <person name="Martin J."/>
            <person name="Schackwitz W."/>
            <person name="Grimwood J."/>
            <person name="MohdZainudin N."/>
            <person name="Xue C."/>
            <person name="Wang R."/>
            <person name="Manning V.A."/>
            <person name="Dhillon B."/>
            <person name="Tu Z.J."/>
            <person name="Steffenson B.J."/>
            <person name="Salamov A."/>
            <person name="Sun H."/>
            <person name="Lowry S."/>
            <person name="LaButti K."/>
            <person name="Han J."/>
            <person name="Copeland A."/>
            <person name="Lindquist E."/>
            <person name="Barry K."/>
            <person name="Schmutz J."/>
            <person name="Baker S.E."/>
            <person name="Ciuffetti L.M."/>
            <person name="Grigoriev I.V."/>
            <person name="Zhong S."/>
            <person name="Turgeon B.G."/>
        </authorList>
    </citation>
    <scope>NUCLEOTIDE SEQUENCE [LARGE SCALE GENOMIC DNA]</scope>
    <source>
        <strain evidence="3">28A</strain>
    </source>
</reference>